<keyword evidence="6" id="KW-0800">Toxin</keyword>
<dbReference type="PRINTS" id="PR00759">
    <property type="entry name" value="BASICPTASE"/>
</dbReference>
<evidence type="ECO:0000256" key="6">
    <source>
        <dbReference type="ARBA" id="ARBA00023240"/>
    </source>
</evidence>
<dbReference type="InterPro" id="IPR050098">
    <property type="entry name" value="TFPI/VKTCI-like"/>
</dbReference>
<dbReference type="PANTHER" id="PTHR10083:SF376">
    <property type="entry name" value="SERINE PEPTIDASE INHIBITOR, KUNITZ TYPE, 3"/>
    <property type="match status" value="1"/>
</dbReference>
<comment type="subcellular location">
    <subcellularLocation>
        <location evidence="1">Secreted</location>
    </subcellularLocation>
</comment>
<name>F0J8N6_AMBVA</name>
<dbReference type="Gene3D" id="4.10.410.10">
    <property type="entry name" value="Pancreatic trypsin inhibitor Kunitz domain"/>
    <property type="match status" value="1"/>
</dbReference>
<dbReference type="SMART" id="SM00131">
    <property type="entry name" value="KU"/>
    <property type="match status" value="1"/>
</dbReference>
<evidence type="ECO:0000256" key="1">
    <source>
        <dbReference type="ARBA" id="ARBA00004613"/>
    </source>
</evidence>
<dbReference type="EMBL" id="BK007237">
    <property type="protein sequence ID" value="DAA34248.1"/>
    <property type="molecule type" value="mRNA"/>
</dbReference>
<keyword evidence="7" id="KW-1203">Blood coagulation cascade inhibiting toxin</keyword>
<protein>
    <submittedName>
        <fullName evidence="10">Serine proteinase inhibitor</fullName>
    </submittedName>
</protein>
<keyword evidence="5" id="KW-1015">Disulfide bond</keyword>
<organism evidence="10">
    <name type="scientific">Amblyomma variegatum</name>
    <name type="common">Tropical bont tick</name>
    <dbReference type="NCBI Taxonomy" id="34610"/>
    <lineage>
        <taxon>Eukaryota</taxon>
        <taxon>Metazoa</taxon>
        <taxon>Ecdysozoa</taxon>
        <taxon>Arthropoda</taxon>
        <taxon>Chelicerata</taxon>
        <taxon>Arachnida</taxon>
        <taxon>Acari</taxon>
        <taxon>Parasitiformes</taxon>
        <taxon>Ixodida</taxon>
        <taxon>Ixodoidea</taxon>
        <taxon>Ixodidae</taxon>
        <taxon>Amblyomminae</taxon>
        <taxon>Amblyomma</taxon>
    </lineage>
</organism>
<keyword evidence="4" id="KW-0722">Serine protease inhibitor</keyword>
<proteinExistence type="evidence at transcript level"/>
<evidence type="ECO:0000256" key="2">
    <source>
        <dbReference type="ARBA" id="ARBA00022525"/>
    </source>
</evidence>
<evidence type="ECO:0000256" key="3">
    <source>
        <dbReference type="ARBA" id="ARBA00022690"/>
    </source>
</evidence>
<dbReference type="Pfam" id="PF00014">
    <property type="entry name" value="Kunitz_BPTI"/>
    <property type="match status" value="1"/>
</dbReference>
<sequence length="177" mass="19507">MQPAVFALLLGLVVGDHAVEQTGGHHQRVNHSAGFTIRVSGNNTHSGNSTAWCFEEPETGPCRAAMQKWFYNKTSKRCEKFLYGGCSLTTNMFNSKNECNVRCRDPVYGECANFNKNVTCRSYPQAKVNFNPETQSCAWYIATCHADGNTFSSTDACYSHCGEFVANPCILPINPGT</sequence>
<keyword evidence="2" id="KW-0964">Secreted</keyword>
<evidence type="ECO:0000256" key="7">
    <source>
        <dbReference type="ARBA" id="ARBA00034146"/>
    </source>
</evidence>
<feature type="non-terminal residue" evidence="10">
    <location>
        <position position="177"/>
    </location>
</feature>
<dbReference type="PANTHER" id="PTHR10083">
    <property type="entry name" value="KUNITZ-TYPE PROTEASE INHIBITOR-RELATED"/>
    <property type="match status" value="1"/>
</dbReference>
<evidence type="ECO:0000256" key="8">
    <source>
        <dbReference type="SAM" id="SignalP"/>
    </source>
</evidence>
<feature type="signal peptide" evidence="8">
    <location>
        <begin position="1"/>
        <end position="18"/>
    </location>
</feature>
<dbReference type="SUPFAM" id="SSF57362">
    <property type="entry name" value="BPTI-like"/>
    <property type="match status" value="1"/>
</dbReference>
<dbReference type="CDD" id="cd00109">
    <property type="entry name" value="Kunitz-type"/>
    <property type="match status" value="1"/>
</dbReference>
<dbReference type="PROSITE" id="PS00280">
    <property type="entry name" value="BPTI_KUNITZ_1"/>
    <property type="match status" value="1"/>
</dbReference>
<evidence type="ECO:0000313" key="10">
    <source>
        <dbReference type="EMBL" id="DAA34248.1"/>
    </source>
</evidence>
<evidence type="ECO:0000259" key="9">
    <source>
        <dbReference type="PROSITE" id="PS50279"/>
    </source>
</evidence>
<evidence type="ECO:0000256" key="4">
    <source>
        <dbReference type="ARBA" id="ARBA00022900"/>
    </source>
</evidence>
<dbReference type="AlphaFoldDB" id="F0J8N6"/>
<dbReference type="GO" id="GO:0004867">
    <property type="term" value="F:serine-type endopeptidase inhibitor activity"/>
    <property type="evidence" value="ECO:0007669"/>
    <property type="project" value="UniProtKB-KW"/>
</dbReference>
<keyword evidence="6" id="KW-1199">Hemostasis impairing toxin</keyword>
<reference evidence="10" key="1">
    <citation type="journal article" date="2011" name="BMC Genomics">
        <title>A further insight into the sialome of the tropical bont tick, Amblyomma variegatum.</title>
        <authorList>
            <person name="Ribeiro J.M."/>
            <person name="Anderson J.M."/>
            <person name="Manoukis N.C."/>
            <person name="Meng Z."/>
            <person name="Francishetti I.M."/>
        </authorList>
    </citation>
    <scope>NUCLEOTIDE SEQUENCE</scope>
    <source>
        <strain evidence="10">Amb_var-445</strain>
        <tissue evidence="10">Salivary gland</tissue>
    </source>
</reference>
<keyword evidence="3" id="KW-0646">Protease inhibitor</keyword>
<dbReference type="PROSITE" id="PS50279">
    <property type="entry name" value="BPTI_KUNITZ_2"/>
    <property type="match status" value="1"/>
</dbReference>
<dbReference type="GO" id="GO:0005615">
    <property type="term" value="C:extracellular space"/>
    <property type="evidence" value="ECO:0007669"/>
    <property type="project" value="TreeGrafter"/>
</dbReference>
<feature type="chain" id="PRO_5003254739" evidence="8">
    <location>
        <begin position="19"/>
        <end position="177"/>
    </location>
</feature>
<keyword evidence="8" id="KW-0732">Signal</keyword>
<feature type="domain" description="BPTI/Kunitz inhibitor" evidence="9">
    <location>
        <begin position="53"/>
        <end position="103"/>
    </location>
</feature>
<dbReference type="InterPro" id="IPR020901">
    <property type="entry name" value="Prtase_inh_Kunz-CS"/>
</dbReference>
<dbReference type="InterPro" id="IPR036880">
    <property type="entry name" value="Kunitz_BPTI_sf"/>
</dbReference>
<dbReference type="InterPro" id="IPR002223">
    <property type="entry name" value="Kunitz_BPTI"/>
</dbReference>
<evidence type="ECO:0000256" key="5">
    <source>
        <dbReference type="ARBA" id="ARBA00023157"/>
    </source>
</evidence>
<accession>F0J8N6</accession>